<dbReference type="EMBL" id="VOMC01000027">
    <property type="protein sequence ID" value="NVI06840.1"/>
    <property type="molecule type" value="Genomic_DNA"/>
</dbReference>
<dbReference type="InterPro" id="IPR056798">
    <property type="entry name" value="ADH_Fe_C"/>
</dbReference>
<dbReference type="Gene3D" id="3.40.50.1970">
    <property type="match status" value="1"/>
</dbReference>
<gene>
    <name evidence="5" type="ORF">FSB64_24385</name>
</gene>
<evidence type="ECO:0000256" key="2">
    <source>
        <dbReference type="ARBA" id="ARBA00023002"/>
    </source>
</evidence>
<keyword evidence="6" id="KW-1185">Reference proteome</keyword>
<feature type="domain" description="Alcohol dehydrogenase iron-type/glycerol dehydrogenase GldA" evidence="3">
    <location>
        <begin position="14"/>
        <end position="191"/>
    </location>
</feature>
<keyword evidence="2" id="KW-0560">Oxidoreductase</keyword>
<dbReference type="InterPro" id="IPR039697">
    <property type="entry name" value="Alcohol_dehydrogenase_Fe"/>
</dbReference>
<dbReference type="SUPFAM" id="SSF56796">
    <property type="entry name" value="Dehydroquinate synthase-like"/>
    <property type="match status" value="1"/>
</dbReference>
<organism evidence="5 6">
    <name type="scientific">Paraburkholderia youngii</name>
    <dbReference type="NCBI Taxonomy" id="2782701"/>
    <lineage>
        <taxon>Bacteria</taxon>
        <taxon>Pseudomonadati</taxon>
        <taxon>Pseudomonadota</taxon>
        <taxon>Betaproteobacteria</taxon>
        <taxon>Burkholderiales</taxon>
        <taxon>Burkholderiaceae</taxon>
        <taxon>Paraburkholderia</taxon>
    </lineage>
</organism>
<accession>A0ABX2NS90</accession>
<dbReference type="PANTHER" id="PTHR11496:SF102">
    <property type="entry name" value="ALCOHOL DEHYDROGENASE 4"/>
    <property type="match status" value="1"/>
</dbReference>
<dbReference type="Gene3D" id="1.20.1090.10">
    <property type="entry name" value="Dehydroquinate synthase-like - alpha domain"/>
    <property type="match status" value="1"/>
</dbReference>
<evidence type="ECO:0000259" key="3">
    <source>
        <dbReference type="Pfam" id="PF00465"/>
    </source>
</evidence>
<reference evidence="5 6" key="1">
    <citation type="submission" date="2019-08" db="EMBL/GenBank/DDBJ databases">
        <title>Paraburkholderia simonii sp. nov. and P. youngii sp. nov. Brazilian and Mexican Mimosa-associated rhizobia.</title>
        <authorList>
            <person name="Mavima L."/>
            <person name="Beukes C.W."/>
            <person name="Palmer M."/>
            <person name="De Meyer S.E."/>
            <person name="James E.K."/>
            <person name="Maluk M."/>
            <person name="Avontuur J.R."/>
            <person name="Chan W.Y."/>
            <person name="Venter S.N."/>
            <person name="Steenkamp E.T."/>
        </authorList>
    </citation>
    <scope>NUCLEOTIDE SEQUENCE [LARGE SCALE GENOMIC DNA]</scope>
    <source>
        <strain evidence="5 6">JPY454</strain>
    </source>
</reference>
<dbReference type="Proteomes" id="UP000821598">
    <property type="component" value="Unassembled WGS sequence"/>
</dbReference>
<evidence type="ECO:0000259" key="4">
    <source>
        <dbReference type="Pfam" id="PF25137"/>
    </source>
</evidence>
<feature type="domain" description="Fe-containing alcohol dehydrogenase-like C-terminal" evidence="4">
    <location>
        <begin position="205"/>
        <end position="387"/>
    </location>
</feature>
<protein>
    <submittedName>
        <fullName evidence="5">Iron-containing alcohol dehydrogenase</fullName>
    </submittedName>
</protein>
<evidence type="ECO:0000313" key="6">
    <source>
        <dbReference type="Proteomes" id="UP000821598"/>
    </source>
</evidence>
<name>A0ABX2NS90_9BURK</name>
<evidence type="ECO:0000313" key="5">
    <source>
        <dbReference type="EMBL" id="NVI06840.1"/>
    </source>
</evidence>
<proteinExistence type="inferred from homology"/>
<dbReference type="PANTHER" id="PTHR11496">
    <property type="entry name" value="ALCOHOL DEHYDROGENASE"/>
    <property type="match status" value="1"/>
</dbReference>
<evidence type="ECO:0000256" key="1">
    <source>
        <dbReference type="ARBA" id="ARBA00007358"/>
    </source>
</evidence>
<sequence>MHESGTHVFPSMERVVFGKPATKALMGEVERLGSQRVFIMASRSLNHGTDEVRKIEAALGPRFAGLIDGLAQHTSRQDVIASTRAALDVKADLIVAIGGGSVVDAAKITTVCLEHQITDTAGLDPFAVKLNEAGVPQPPSFRGPAVRMIAIPSTLSGGEYNAGCLVTDTERDLKQTFYHPKMMPVSIILDPSILQHAPESLYLGSGTRAMDHAIEALCSPRGNPLVDAVVLQGLEMMAHWLPLSRANRHELEAAGKCQIASWLCSYGLQSRVPMGASHAIGHVLGGTCHVPHYLCTPVMMPAVLRYNEPVTQEAQRALAKALGATGGSAADAFKSLCERLGLPTCLRDVNVGPDQFELIARNTMTEFFIYSNPRKVQASGEVLDILALAV</sequence>
<comment type="similarity">
    <text evidence="1">Belongs to the iron-containing alcohol dehydrogenase family.</text>
</comment>
<comment type="caution">
    <text evidence="5">The sequence shown here is derived from an EMBL/GenBank/DDBJ whole genome shotgun (WGS) entry which is preliminary data.</text>
</comment>
<dbReference type="RefSeq" id="WP_176368120.1">
    <property type="nucleotide sequence ID" value="NZ_JBNDJL010000002.1"/>
</dbReference>
<dbReference type="InterPro" id="IPR001670">
    <property type="entry name" value="ADH_Fe/GldA"/>
</dbReference>
<dbReference type="Pfam" id="PF25137">
    <property type="entry name" value="ADH_Fe_C"/>
    <property type="match status" value="1"/>
</dbReference>
<dbReference type="Pfam" id="PF00465">
    <property type="entry name" value="Fe-ADH"/>
    <property type="match status" value="1"/>
</dbReference>
<dbReference type="CDD" id="cd08192">
    <property type="entry name" value="MAR-like"/>
    <property type="match status" value="1"/>
</dbReference>